<dbReference type="InterPro" id="IPR016167">
    <property type="entry name" value="FAD-bd_PCMH_sub1"/>
</dbReference>
<evidence type="ECO:0000256" key="2">
    <source>
        <dbReference type="ARBA" id="ARBA00022827"/>
    </source>
</evidence>
<name>A0AAX4L2E2_9CREN</name>
<dbReference type="PANTHER" id="PTHR42659">
    <property type="entry name" value="XANTHINE DEHYDROGENASE SUBUNIT C-RELATED"/>
    <property type="match status" value="1"/>
</dbReference>
<dbReference type="Pfam" id="PF00941">
    <property type="entry name" value="FAD_binding_5"/>
    <property type="match status" value="1"/>
</dbReference>
<accession>A0AAX4L2E2</accession>
<dbReference type="Gene3D" id="3.30.43.10">
    <property type="entry name" value="Uridine Diphospho-n-acetylenolpyruvylglucosamine Reductase, domain 2"/>
    <property type="match status" value="1"/>
</dbReference>
<keyword evidence="3" id="KW-0560">Oxidoreductase</keyword>
<keyword evidence="6" id="KW-1185">Reference proteome</keyword>
<dbReference type="SMART" id="SM01092">
    <property type="entry name" value="CO_deh_flav_C"/>
    <property type="match status" value="1"/>
</dbReference>
<evidence type="ECO:0000313" key="5">
    <source>
        <dbReference type="EMBL" id="WWQ61012.1"/>
    </source>
</evidence>
<dbReference type="PROSITE" id="PS51387">
    <property type="entry name" value="FAD_PCMH"/>
    <property type="match status" value="1"/>
</dbReference>
<dbReference type="InterPro" id="IPR016166">
    <property type="entry name" value="FAD-bd_PCMH"/>
</dbReference>
<keyword evidence="1" id="KW-0285">Flavoprotein</keyword>
<reference evidence="5 6" key="1">
    <citation type="submission" date="2024-02" db="EMBL/GenBank/DDBJ databases">
        <title>STSV induces naive adaptation in Sulfolobus.</title>
        <authorList>
            <person name="Xiang X."/>
            <person name="Song M."/>
        </authorList>
    </citation>
    <scope>NUCLEOTIDE SEQUENCE [LARGE SCALE GENOMIC DNA]</scope>
    <source>
        <strain evidence="5 6">RT2</strain>
    </source>
</reference>
<dbReference type="Gene3D" id="3.30.465.10">
    <property type="match status" value="1"/>
</dbReference>
<protein>
    <submittedName>
        <fullName evidence="5">Xanthine dehydrogenase family protein subunit M</fullName>
    </submittedName>
</protein>
<dbReference type="GeneID" id="89335646"/>
<dbReference type="RefSeq" id="WP_338602688.1">
    <property type="nucleotide sequence ID" value="NZ_CP146016.1"/>
</dbReference>
<dbReference type="Pfam" id="PF03450">
    <property type="entry name" value="CO_deh_flav_C"/>
    <property type="match status" value="1"/>
</dbReference>
<dbReference type="InterPro" id="IPR051312">
    <property type="entry name" value="Diverse_Substr_Oxidored"/>
</dbReference>
<organism evidence="5 6">
    <name type="scientific">Sulfolobus tengchongensis</name>
    <dbReference type="NCBI Taxonomy" id="207809"/>
    <lineage>
        <taxon>Archaea</taxon>
        <taxon>Thermoproteota</taxon>
        <taxon>Thermoprotei</taxon>
        <taxon>Sulfolobales</taxon>
        <taxon>Sulfolobaceae</taxon>
        <taxon>Sulfolobus</taxon>
    </lineage>
</organism>
<dbReference type="InterPro" id="IPR002346">
    <property type="entry name" value="Mopterin_DH_FAD-bd"/>
</dbReference>
<dbReference type="InterPro" id="IPR036683">
    <property type="entry name" value="CO_DH_flav_C_dom_sf"/>
</dbReference>
<dbReference type="GO" id="GO:0071949">
    <property type="term" value="F:FAD binding"/>
    <property type="evidence" value="ECO:0007669"/>
    <property type="project" value="InterPro"/>
</dbReference>
<dbReference type="SUPFAM" id="SSF56176">
    <property type="entry name" value="FAD-binding/transporter-associated domain-like"/>
    <property type="match status" value="1"/>
</dbReference>
<dbReference type="PANTHER" id="PTHR42659:SF2">
    <property type="entry name" value="XANTHINE DEHYDROGENASE SUBUNIT C-RELATED"/>
    <property type="match status" value="1"/>
</dbReference>
<evidence type="ECO:0000256" key="1">
    <source>
        <dbReference type="ARBA" id="ARBA00022630"/>
    </source>
</evidence>
<evidence type="ECO:0000313" key="6">
    <source>
        <dbReference type="Proteomes" id="UP001432202"/>
    </source>
</evidence>
<feature type="domain" description="FAD-binding PCMH-type" evidence="4">
    <location>
        <begin position="1"/>
        <end position="177"/>
    </location>
</feature>
<dbReference type="InterPro" id="IPR005107">
    <property type="entry name" value="CO_DH_flav_C"/>
</dbReference>
<dbReference type="InterPro" id="IPR036318">
    <property type="entry name" value="FAD-bd_PCMH-like_sf"/>
</dbReference>
<dbReference type="Gene3D" id="3.30.390.50">
    <property type="entry name" value="CO dehydrogenase flavoprotein, C-terminal domain"/>
    <property type="match status" value="1"/>
</dbReference>
<sequence>MYPAPFDYFAPTNLKEALELLSKYGDEAKILAGGQSLIIAMKLRIISPKYIIDINNIPNLSYITESEGYLKIGALTRYADLEYSDLIKTKYPLLHESIKHLADPTVRNWGTVGGNVCYNHPGNNLPAVMLAYNAEFVATSLSGSRIIKAKDFFLGPFQTALRQDEILTEVRIPIPQPRNGGHYMKLERRVGDFAIVSTAVNLSLDYDGTVKEVGIAIGGASNNPVKITKAEELLRGNKINDSLIKEVGKIVTDEITPVEEPFGPPADYKKAMAGVLTVRAIRQSLRKILGGA</sequence>
<dbReference type="Proteomes" id="UP001432202">
    <property type="component" value="Chromosome"/>
</dbReference>
<evidence type="ECO:0000256" key="3">
    <source>
        <dbReference type="ARBA" id="ARBA00023002"/>
    </source>
</evidence>
<dbReference type="SUPFAM" id="SSF55447">
    <property type="entry name" value="CO dehydrogenase flavoprotein C-terminal domain-like"/>
    <property type="match status" value="1"/>
</dbReference>
<dbReference type="FunFam" id="3.30.465.10:FF:000017">
    <property type="entry name" value="Xanthine dehydrogenase, FAD binding subunit"/>
    <property type="match status" value="1"/>
</dbReference>
<proteinExistence type="predicted"/>
<dbReference type="InterPro" id="IPR016169">
    <property type="entry name" value="FAD-bd_PCMH_sub2"/>
</dbReference>
<dbReference type="GO" id="GO:0016491">
    <property type="term" value="F:oxidoreductase activity"/>
    <property type="evidence" value="ECO:0007669"/>
    <property type="project" value="UniProtKB-KW"/>
</dbReference>
<dbReference type="EMBL" id="CP146016">
    <property type="protein sequence ID" value="WWQ61012.1"/>
    <property type="molecule type" value="Genomic_DNA"/>
</dbReference>
<dbReference type="AlphaFoldDB" id="A0AAX4L2E2"/>
<keyword evidence="2" id="KW-0274">FAD</keyword>
<gene>
    <name evidence="5" type="ORF">V6M85_02720</name>
</gene>
<evidence type="ECO:0000259" key="4">
    <source>
        <dbReference type="PROSITE" id="PS51387"/>
    </source>
</evidence>